<protein>
    <submittedName>
        <fullName evidence="1">Uncharacterized protein</fullName>
    </submittedName>
</protein>
<organism evidence="1">
    <name type="scientific">marine sediment metagenome</name>
    <dbReference type="NCBI Taxonomy" id="412755"/>
    <lineage>
        <taxon>unclassified sequences</taxon>
        <taxon>metagenomes</taxon>
        <taxon>ecological metagenomes</taxon>
    </lineage>
</organism>
<dbReference type="AlphaFoldDB" id="A0A0F9U360"/>
<accession>A0A0F9U360</accession>
<reference evidence="1" key="1">
    <citation type="journal article" date="2015" name="Nature">
        <title>Complex archaea that bridge the gap between prokaryotes and eukaryotes.</title>
        <authorList>
            <person name="Spang A."/>
            <person name="Saw J.H."/>
            <person name="Jorgensen S.L."/>
            <person name="Zaremba-Niedzwiedzka K."/>
            <person name="Martijn J."/>
            <person name="Lind A.E."/>
            <person name="van Eijk R."/>
            <person name="Schleper C."/>
            <person name="Guy L."/>
            <person name="Ettema T.J."/>
        </authorList>
    </citation>
    <scope>NUCLEOTIDE SEQUENCE</scope>
</reference>
<evidence type="ECO:0000313" key="1">
    <source>
        <dbReference type="EMBL" id="KKN48063.1"/>
    </source>
</evidence>
<comment type="caution">
    <text evidence="1">The sequence shown here is derived from an EMBL/GenBank/DDBJ whole genome shotgun (WGS) entry which is preliminary data.</text>
</comment>
<gene>
    <name evidence="1" type="ORF">LCGC14_0656530</name>
</gene>
<name>A0A0F9U360_9ZZZZ</name>
<proteinExistence type="predicted"/>
<sequence length="157" mass="18692">MSNKNQLIGKWLEIAQNNIWIKQRGSHDPNDDCAFEDPLTIKDFFECKSIKELHSQLIKGNWLLGQPFYFKNLCFINQINAGDEFLVIRDDIEFESITSECFSEQKFEDWVNCVLNASEEQLRRLEYTTEEYEKNWRINKRVLRAATSEKIYKILNN</sequence>
<dbReference type="EMBL" id="LAZR01001241">
    <property type="protein sequence ID" value="KKN48063.1"/>
    <property type="molecule type" value="Genomic_DNA"/>
</dbReference>